<dbReference type="PANTHER" id="PTHR46060">
    <property type="entry name" value="MARINER MOS1 TRANSPOSASE-LIKE PROTEIN"/>
    <property type="match status" value="1"/>
</dbReference>
<dbReference type="GO" id="GO:0003690">
    <property type="term" value="F:double-stranded DNA binding"/>
    <property type="evidence" value="ECO:0007669"/>
    <property type="project" value="TreeGrafter"/>
</dbReference>
<evidence type="ECO:0000259" key="1">
    <source>
        <dbReference type="Pfam" id="PF17906"/>
    </source>
</evidence>
<organism evidence="2 3">
    <name type="scientific">Eumeta variegata</name>
    <name type="common">Bagworm moth</name>
    <name type="synonym">Eumeta japonica</name>
    <dbReference type="NCBI Taxonomy" id="151549"/>
    <lineage>
        <taxon>Eukaryota</taxon>
        <taxon>Metazoa</taxon>
        <taxon>Ecdysozoa</taxon>
        <taxon>Arthropoda</taxon>
        <taxon>Hexapoda</taxon>
        <taxon>Insecta</taxon>
        <taxon>Pterygota</taxon>
        <taxon>Neoptera</taxon>
        <taxon>Endopterygota</taxon>
        <taxon>Lepidoptera</taxon>
        <taxon>Glossata</taxon>
        <taxon>Ditrysia</taxon>
        <taxon>Tineoidea</taxon>
        <taxon>Psychidae</taxon>
        <taxon>Oiketicinae</taxon>
        <taxon>Eumeta</taxon>
    </lineage>
</organism>
<dbReference type="InterPro" id="IPR052709">
    <property type="entry name" value="Transposase-MT_Hybrid"/>
</dbReference>
<dbReference type="OrthoDB" id="10017160at2759"/>
<protein>
    <recommendedName>
        <fullName evidence="1">Mos1 transposase HTH domain-containing protein</fullName>
    </recommendedName>
</protein>
<dbReference type="GO" id="GO:0044547">
    <property type="term" value="F:DNA topoisomerase binding"/>
    <property type="evidence" value="ECO:0007669"/>
    <property type="project" value="TreeGrafter"/>
</dbReference>
<dbReference type="GO" id="GO:0000729">
    <property type="term" value="P:DNA double-strand break processing"/>
    <property type="evidence" value="ECO:0007669"/>
    <property type="project" value="TreeGrafter"/>
</dbReference>
<name>A0A4C1UPS4_EUMVA</name>
<dbReference type="GO" id="GO:0005634">
    <property type="term" value="C:nucleus"/>
    <property type="evidence" value="ECO:0007669"/>
    <property type="project" value="TreeGrafter"/>
</dbReference>
<dbReference type="GO" id="GO:0000014">
    <property type="term" value="F:single-stranded DNA endodeoxyribonuclease activity"/>
    <property type="evidence" value="ECO:0007669"/>
    <property type="project" value="TreeGrafter"/>
</dbReference>
<sequence>MDLNHENFRCMIFYYFKYNLAAQQSFARLRTAFGDEAPCRTTIYNWFAEFKRGRVDLSKGFCDGRPSIDVKNKNKDAVRCMIKTNRHVTYDKVQALLGIGISQRQSILHKHLAMKKLCPWWIPHNLTETQKTGRVTWYNALFIRFKEVALNWYKA</sequence>
<keyword evidence="3" id="KW-1185">Reference proteome</keyword>
<dbReference type="PANTHER" id="PTHR46060:SF2">
    <property type="entry name" value="HISTONE-LYSINE N-METHYLTRANSFERASE SETMAR"/>
    <property type="match status" value="1"/>
</dbReference>
<reference evidence="2 3" key="1">
    <citation type="journal article" date="2019" name="Commun. Biol.">
        <title>The bagworm genome reveals a unique fibroin gene that provides high tensile strength.</title>
        <authorList>
            <person name="Kono N."/>
            <person name="Nakamura H."/>
            <person name="Ohtoshi R."/>
            <person name="Tomita M."/>
            <person name="Numata K."/>
            <person name="Arakawa K."/>
        </authorList>
    </citation>
    <scope>NUCLEOTIDE SEQUENCE [LARGE SCALE GENOMIC DNA]</scope>
</reference>
<dbReference type="InterPro" id="IPR041426">
    <property type="entry name" value="Mos1_HTH"/>
</dbReference>
<dbReference type="GO" id="GO:0031297">
    <property type="term" value="P:replication fork processing"/>
    <property type="evidence" value="ECO:0007669"/>
    <property type="project" value="TreeGrafter"/>
</dbReference>
<dbReference type="GO" id="GO:0035861">
    <property type="term" value="C:site of double-strand break"/>
    <property type="evidence" value="ECO:0007669"/>
    <property type="project" value="TreeGrafter"/>
</dbReference>
<dbReference type="GO" id="GO:0006303">
    <property type="term" value="P:double-strand break repair via nonhomologous end joining"/>
    <property type="evidence" value="ECO:0007669"/>
    <property type="project" value="TreeGrafter"/>
</dbReference>
<dbReference type="GO" id="GO:0015074">
    <property type="term" value="P:DNA integration"/>
    <property type="evidence" value="ECO:0007669"/>
    <property type="project" value="TreeGrafter"/>
</dbReference>
<feature type="domain" description="Mos1 transposase HTH" evidence="1">
    <location>
        <begin position="6"/>
        <end position="53"/>
    </location>
</feature>
<dbReference type="Gene3D" id="1.10.10.1450">
    <property type="match status" value="1"/>
</dbReference>
<comment type="caution">
    <text evidence="2">The sequence shown here is derived from an EMBL/GenBank/DDBJ whole genome shotgun (WGS) entry which is preliminary data.</text>
</comment>
<dbReference type="STRING" id="151549.A0A4C1UPS4"/>
<dbReference type="AlphaFoldDB" id="A0A4C1UPS4"/>
<evidence type="ECO:0000313" key="3">
    <source>
        <dbReference type="Proteomes" id="UP000299102"/>
    </source>
</evidence>
<dbReference type="GO" id="GO:0000793">
    <property type="term" value="C:condensed chromosome"/>
    <property type="evidence" value="ECO:0007669"/>
    <property type="project" value="TreeGrafter"/>
</dbReference>
<dbReference type="GO" id="GO:0046975">
    <property type="term" value="F:histone H3K36 methyltransferase activity"/>
    <property type="evidence" value="ECO:0007669"/>
    <property type="project" value="TreeGrafter"/>
</dbReference>
<dbReference type="GO" id="GO:0003697">
    <property type="term" value="F:single-stranded DNA binding"/>
    <property type="evidence" value="ECO:0007669"/>
    <property type="project" value="TreeGrafter"/>
</dbReference>
<dbReference type="GO" id="GO:0044774">
    <property type="term" value="P:mitotic DNA integrity checkpoint signaling"/>
    <property type="evidence" value="ECO:0007669"/>
    <property type="project" value="TreeGrafter"/>
</dbReference>
<evidence type="ECO:0000313" key="2">
    <source>
        <dbReference type="EMBL" id="GBP28425.1"/>
    </source>
</evidence>
<dbReference type="GO" id="GO:0042800">
    <property type="term" value="F:histone H3K4 methyltransferase activity"/>
    <property type="evidence" value="ECO:0007669"/>
    <property type="project" value="TreeGrafter"/>
</dbReference>
<dbReference type="EMBL" id="BGZK01000206">
    <property type="protein sequence ID" value="GBP28425.1"/>
    <property type="molecule type" value="Genomic_DNA"/>
</dbReference>
<dbReference type="Pfam" id="PF17906">
    <property type="entry name" value="HTH_48"/>
    <property type="match status" value="1"/>
</dbReference>
<accession>A0A4C1UPS4</accession>
<gene>
    <name evidence="2" type="ORF">EVAR_102998_1</name>
</gene>
<proteinExistence type="predicted"/>
<dbReference type="Proteomes" id="UP000299102">
    <property type="component" value="Unassembled WGS sequence"/>
</dbReference>